<feature type="compositionally biased region" description="Basic and acidic residues" evidence="1">
    <location>
        <begin position="42"/>
        <end position="51"/>
    </location>
</feature>
<evidence type="ECO:0000313" key="3">
    <source>
        <dbReference type="Proteomes" id="UP000053732"/>
    </source>
</evidence>
<keyword evidence="3" id="KW-1185">Reference proteome</keyword>
<sequence length="68" mass="7770">MRIWLRDPIDIESMRCRFGEFIGVPNELVDPCLPNPRLWYAGRDKPPKESSGKTPSISGVVQKVKEKT</sequence>
<proteinExistence type="predicted"/>
<gene>
    <name evidence="2" type="ORF">PCAMFM013_S035g000032</name>
</gene>
<evidence type="ECO:0000313" key="2">
    <source>
        <dbReference type="EMBL" id="CRL29337.1"/>
    </source>
</evidence>
<evidence type="ECO:0000256" key="1">
    <source>
        <dbReference type="SAM" id="MobiDB-lite"/>
    </source>
</evidence>
<name>A0A0G4PSH7_PENC3</name>
<reference evidence="2 3" key="1">
    <citation type="journal article" date="2014" name="Nat. Commun.">
        <title>Multiple recent horizontal transfers of a large genomic region in cheese making fungi.</title>
        <authorList>
            <person name="Cheeseman K."/>
            <person name="Ropars J."/>
            <person name="Renault P."/>
            <person name="Dupont J."/>
            <person name="Gouzy J."/>
            <person name="Branca A."/>
            <person name="Abraham A.L."/>
            <person name="Ceppi M."/>
            <person name="Conseiller E."/>
            <person name="Debuchy R."/>
            <person name="Malagnac F."/>
            <person name="Goarin A."/>
            <person name="Silar P."/>
            <person name="Lacoste S."/>
            <person name="Sallet E."/>
            <person name="Bensimon A."/>
            <person name="Giraud T."/>
            <person name="Brygoo Y."/>
        </authorList>
    </citation>
    <scope>NUCLEOTIDE SEQUENCE [LARGE SCALE GENOMIC DNA]</scope>
    <source>
        <strain evidence="3">FM 013</strain>
    </source>
</reference>
<organism evidence="2 3">
    <name type="scientific">Penicillium camemberti (strain FM 013)</name>
    <dbReference type="NCBI Taxonomy" id="1429867"/>
    <lineage>
        <taxon>Eukaryota</taxon>
        <taxon>Fungi</taxon>
        <taxon>Dikarya</taxon>
        <taxon>Ascomycota</taxon>
        <taxon>Pezizomycotina</taxon>
        <taxon>Eurotiomycetes</taxon>
        <taxon>Eurotiomycetidae</taxon>
        <taxon>Eurotiales</taxon>
        <taxon>Aspergillaceae</taxon>
        <taxon>Penicillium</taxon>
    </lineage>
</organism>
<dbReference type="EMBL" id="HG793168">
    <property type="protein sequence ID" value="CRL29337.1"/>
    <property type="molecule type" value="Genomic_DNA"/>
</dbReference>
<feature type="region of interest" description="Disordered" evidence="1">
    <location>
        <begin position="41"/>
        <end position="68"/>
    </location>
</feature>
<protein>
    <submittedName>
        <fullName evidence="2">Str. FM013</fullName>
    </submittedName>
</protein>
<dbReference type="AlphaFoldDB" id="A0A0G4PSH7"/>
<dbReference type="Proteomes" id="UP000053732">
    <property type="component" value="Unassembled WGS sequence"/>
</dbReference>
<accession>A0A0G4PSH7</accession>